<gene>
    <name evidence="2" type="ORF">FB567DRAFT_124711</name>
</gene>
<keyword evidence="1" id="KW-1133">Transmembrane helix</keyword>
<name>A0A8K0VV18_9PLEO</name>
<dbReference type="Proteomes" id="UP000813461">
    <property type="component" value="Unassembled WGS sequence"/>
</dbReference>
<feature type="transmembrane region" description="Helical" evidence="1">
    <location>
        <begin position="336"/>
        <end position="359"/>
    </location>
</feature>
<dbReference type="OrthoDB" id="1046782at2759"/>
<organism evidence="2 3">
    <name type="scientific">Paraphoma chrysanthemicola</name>
    <dbReference type="NCBI Taxonomy" id="798071"/>
    <lineage>
        <taxon>Eukaryota</taxon>
        <taxon>Fungi</taxon>
        <taxon>Dikarya</taxon>
        <taxon>Ascomycota</taxon>
        <taxon>Pezizomycotina</taxon>
        <taxon>Dothideomycetes</taxon>
        <taxon>Pleosporomycetidae</taxon>
        <taxon>Pleosporales</taxon>
        <taxon>Pleosporineae</taxon>
        <taxon>Phaeosphaeriaceae</taxon>
        <taxon>Paraphoma</taxon>
    </lineage>
</organism>
<keyword evidence="1" id="KW-0472">Membrane</keyword>
<feature type="transmembrane region" description="Helical" evidence="1">
    <location>
        <begin position="299"/>
        <end position="324"/>
    </location>
</feature>
<evidence type="ECO:0000313" key="3">
    <source>
        <dbReference type="Proteomes" id="UP000813461"/>
    </source>
</evidence>
<keyword evidence="1" id="KW-0812">Transmembrane</keyword>
<sequence length="414" mass="47058">MLPIHMNKELYTRIAPYARIPSVLPQVLMNKTAVQICTEPQLPPHLCGMPQNKIRNEYLSFILQSIPGAMNHVCAGASFTYHFPSKHMYIFMHGLASANYDRFSYAIQSGAAKDSAFLIPSIMTQFRLEQLSKVLNLWHDKVYWNERKLGIRFDHHDNPDPAGIDYTTLSKDLNAANTNLAYLDWSCKTIARQLDFMDDIAHRFRSQAVKNGTSEDAAADTEHLLLETQAHLRSWNTGLADRAEYLSKRGQALVQTVYSGIAQRDSAISLRLAATSTELAQTSHEVAISTSRDSSVMRVIAAITIFFLPATFTATFFSTTFFSFNERLEGRVYSDWLWLYFVVTLVLTAVVVVGTWALWKGKEKEISTKLKKPMVEEARVPPQQLPPQSYVIEDLNKRERDYIQHEIGTLPTHY</sequence>
<accession>A0A8K0VV18</accession>
<comment type="caution">
    <text evidence="2">The sequence shown here is derived from an EMBL/GenBank/DDBJ whole genome shotgun (WGS) entry which is preliminary data.</text>
</comment>
<dbReference type="AlphaFoldDB" id="A0A8K0VV18"/>
<dbReference type="EMBL" id="JAGMVJ010000016">
    <property type="protein sequence ID" value="KAH7079545.1"/>
    <property type="molecule type" value="Genomic_DNA"/>
</dbReference>
<reference evidence="2" key="1">
    <citation type="journal article" date="2021" name="Nat. Commun.">
        <title>Genetic determinants of endophytism in the Arabidopsis root mycobiome.</title>
        <authorList>
            <person name="Mesny F."/>
            <person name="Miyauchi S."/>
            <person name="Thiergart T."/>
            <person name="Pickel B."/>
            <person name="Atanasova L."/>
            <person name="Karlsson M."/>
            <person name="Huettel B."/>
            <person name="Barry K.W."/>
            <person name="Haridas S."/>
            <person name="Chen C."/>
            <person name="Bauer D."/>
            <person name="Andreopoulos W."/>
            <person name="Pangilinan J."/>
            <person name="LaButti K."/>
            <person name="Riley R."/>
            <person name="Lipzen A."/>
            <person name="Clum A."/>
            <person name="Drula E."/>
            <person name="Henrissat B."/>
            <person name="Kohler A."/>
            <person name="Grigoriev I.V."/>
            <person name="Martin F.M."/>
            <person name="Hacquard S."/>
        </authorList>
    </citation>
    <scope>NUCLEOTIDE SEQUENCE</scope>
    <source>
        <strain evidence="2">MPI-SDFR-AT-0120</strain>
    </source>
</reference>
<protein>
    <submittedName>
        <fullName evidence="2">Uncharacterized protein</fullName>
    </submittedName>
</protein>
<evidence type="ECO:0000313" key="2">
    <source>
        <dbReference type="EMBL" id="KAH7079545.1"/>
    </source>
</evidence>
<keyword evidence="3" id="KW-1185">Reference proteome</keyword>
<dbReference type="Gene3D" id="1.20.58.340">
    <property type="entry name" value="Magnesium transport protein CorA, transmembrane region"/>
    <property type="match status" value="1"/>
</dbReference>
<proteinExistence type="predicted"/>
<evidence type="ECO:0000256" key="1">
    <source>
        <dbReference type="SAM" id="Phobius"/>
    </source>
</evidence>